<dbReference type="EMBL" id="CP095066">
    <property type="protein sequence ID" value="UOQ69581.1"/>
    <property type="molecule type" value="Genomic_DNA"/>
</dbReference>
<dbReference type="RefSeq" id="WP_245127428.1">
    <property type="nucleotide sequence ID" value="NZ_CP095066.1"/>
</dbReference>
<evidence type="ECO:0000313" key="2">
    <source>
        <dbReference type="Proteomes" id="UP000830401"/>
    </source>
</evidence>
<dbReference type="Gene3D" id="3.40.50.300">
    <property type="entry name" value="P-loop containing nucleotide triphosphate hydrolases"/>
    <property type="match status" value="1"/>
</dbReference>
<dbReference type="InterPro" id="IPR050678">
    <property type="entry name" value="DNA_Partitioning_ATPase"/>
</dbReference>
<protein>
    <submittedName>
        <fullName evidence="1">ParA family protein</fullName>
    </submittedName>
</protein>
<dbReference type="PANTHER" id="PTHR13696:SF52">
    <property type="entry name" value="PARA FAMILY PROTEIN CT_582"/>
    <property type="match status" value="1"/>
</dbReference>
<dbReference type="InterPro" id="IPR027417">
    <property type="entry name" value="P-loop_NTPase"/>
</dbReference>
<dbReference type="PANTHER" id="PTHR13696">
    <property type="entry name" value="P-LOOP CONTAINING NUCLEOSIDE TRIPHOSPHATE HYDROLASE"/>
    <property type="match status" value="1"/>
</dbReference>
<gene>
    <name evidence="1" type="ORF">MUN86_28490</name>
</gene>
<dbReference type="Proteomes" id="UP000830401">
    <property type="component" value="Plasmid unnamed5"/>
</dbReference>
<dbReference type="InterPro" id="IPR015223">
    <property type="entry name" value="MipZ"/>
</dbReference>
<sequence>MSQTKYLSISSQKGGVGKSTITTLIASYLHFTMPLKVAVVDCDYPQWTIENFRQDDLALLKKMPEKMAEFKALGKKAYAIIKCQVKDARQQLEDLEGAADLVLVDTPGTLNIAGLPELWRQLDYIFIPIEPDAATINSTLAYTDVLRHYTNKPDSSLQGFYCFWNKFVKNEKQTFFNQTEKIFQEEGVTLLGSRLEQSVAYRKSEVRSTMAPMRKEFYHLGIKSLLEEIQAIVFPVKEAASVAEKA</sequence>
<dbReference type="Pfam" id="PF09140">
    <property type="entry name" value="MipZ"/>
    <property type="match status" value="1"/>
</dbReference>
<proteinExistence type="predicted"/>
<accession>A0ABY4GFH2</accession>
<organism evidence="1 2">
    <name type="scientific">Hymenobacter volaticus</name>
    <dbReference type="NCBI Taxonomy" id="2932254"/>
    <lineage>
        <taxon>Bacteria</taxon>
        <taxon>Pseudomonadati</taxon>
        <taxon>Bacteroidota</taxon>
        <taxon>Cytophagia</taxon>
        <taxon>Cytophagales</taxon>
        <taxon>Hymenobacteraceae</taxon>
        <taxon>Hymenobacter</taxon>
    </lineage>
</organism>
<dbReference type="SUPFAM" id="SSF52540">
    <property type="entry name" value="P-loop containing nucleoside triphosphate hydrolases"/>
    <property type="match status" value="1"/>
</dbReference>
<geneLocation type="plasmid" evidence="1 2">
    <name>unnamed5</name>
</geneLocation>
<name>A0ABY4GFH2_9BACT</name>
<keyword evidence="1" id="KW-0614">Plasmid</keyword>
<keyword evidence="2" id="KW-1185">Reference proteome</keyword>
<dbReference type="CDD" id="cd02042">
    <property type="entry name" value="ParAB_family"/>
    <property type="match status" value="1"/>
</dbReference>
<reference evidence="1" key="1">
    <citation type="submission" date="2022-04" db="EMBL/GenBank/DDBJ databases">
        <title>Hymenobacter sp. isolated from the air.</title>
        <authorList>
            <person name="Won M."/>
            <person name="Lee C.-M."/>
            <person name="Woen H.-Y."/>
            <person name="Kwon S.-W."/>
        </authorList>
    </citation>
    <scope>NUCLEOTIDE SEQUENCE</scope>
    <source>
        <strain evidence="1">5420S-77</strain>
        <plasmid evidence="1">unnamed5</plasmid>
    </source>
</reference>
<evidence type="ECO:0000313" key="1">
    <source>
        <dbReference type="EMBL" id="UOQ69581.1"/>
    </source>
</evidence>